<dbReference type="AlphaFoldDB" id="A0A4Z0PZ47"/>
<evidence type="ECO:0000256" key="1">
    <source>
        <dbReference type="SAM" id="SignalP"/>
    </source>
</evidence>
<gene>
    <name evidence="2" type="ORF">E5K00_18155</name>
</gene>
<proteinExistence type="predicted"/>
<evidence type="ECO:0000313" key="3">
    <source>
        <dbReference type="Proteomes" id="UP000297549"/>
    </source>
</evidence>
<dbReference type="RefSeq" id="WP_135464691.1">
    <property type="nucleotide sequence ID" value="NZ_SRLC01000002.1"/>
</dbReference>
<dbReference type="Proteomes" id="UP000297549">
    <property type="component" value="Unassembled WGS sequence"/>
</dbReference>
<sequence>MIRTLLSFCWLLLWSGLHPGAGWAQALPAPPPDAPAQTARVELDLQSSSSEVQVLAIPEDSSIVLLIEKEPTFAGNSTFTFHKLDQQLQTRWTKPLEVPDRYYLSQICNEGTMVYALFHDDFLSNKLWVAALNSRTGEVRTTSYDTKLVHEAISMKALEGNLFVTVQIEQHLTVLLLNLRSGEFTFLPAVYEPAESQLTFLADSLANQVKFVVSQTNGLKSRLQVKQISPQGQLLHSEFVQAESNRSLLTAQLSPGDSSRLMMGTYTLRDNRYSQGLFATNLTLGLTPTGARPPLRFYDFLHLKHFFDFMSPNRQARLRQRGAKRQAAAREFRLHYRLLMHDLIPSPEGYVLVAEVYYPQYRYNGYGFGVMGSMRNFDGYRTTHAIVCGFDHSGTLLWDNTFVLKNTERYRLEETVRLRPLPDNRRYALTYLDEHRIHYKIIDRTAASPNDLQVPLLTTLKPGVKEKSTSTSHTDMQAWYGSRFLAFGYQHVRGSGWNGRDVFFINTVDFN</sequence>
<reference evidence="2 3" key="1">
    <citation type="submission" date="2019-04" db="EMBL/GenBank/DDBJ databases">
        <authorList>
            <person name="Feng G."/>
            <person name="Zhang J."/>
            <person name="Zhu H."/>
        </authorList>
    </citation>
    <scope>NUCLEOTIDE SEQUENCE [LARGE SCALE GENOMIC DNA]</scope>
    <source>
        <strain evidence="2 3">JCM 31653</strain>
    </source>
</reference>
<feature type="chain" id="PRO_5021269729" evidence="1">
    <location>
        <begin position="25"/>
        <end position="511"/>
    </location>
</feature>
<evidence type="ECO:0000313" key="2">
    <source>
        <dbReference type="EMBL" id="TGE22171.1"/>
    </source>
</evidence>
<accession>A0A4Z0PZ47</accession>
<feature type="signal peptide" evidence="1">
    <location>
        <begin position="1"/>
        <end position="24"/>
    </location>
</feature>
<keyword evidence="1" id="KW-0732">Signal</keyword>
<comment type="caution">
    <text evidence="2">The sequence shown here is derived from an EMBL/GenBank/DDBJ whole genome shotgun (WGS) entry which is preliminary data.</text>
</comment>
<organism evidence="2 3">
    <name type="scientific">Hymenobacter aquaticus</name>
    <dbReference type="NCBI Taxonomy" id="1867101"/>
    <lineage>
        <taxon>Bacteria</taxon>
        <taxon>Pseudomonadati</taxon>
        <taxon>Bacteroidota</taxon>
        <taxon>Cytophagia</taxon>
        <taxon>Cytophagales</taxon>
        <taxon>Hymenobacteraceae</taxon>
        <taxon>Hymenobacter</taxon>
    </lineage>
</organism>
<dbReference type="OrthoDB" id="1059469at2"/>
<protein>
    <submittedName>
        <fullName evidence="2">Uncharacterized protein</fullName>
    </submittedName>
</protein>
<name>A0A4Z0PZ47_9BACT</name>
<dbReference type="EMBL" id="SRLC01000002">
    <property type="protein sequence ID" value="TGE22171.1"/>
    <property type="molecule type" value="Genomic_DNA"/>
</dbReference>
<keyword evidence="3" id="KW-1185">Reference proteome</keyword>